<organism evidence="2 3">
    <name type="scientific">Cardiocondyla obscurior</name>
    <dbReference type="NCBI Taxonomy" id="286306"/>
    <lineage>
        <taxon>Eukaryota</taxon>
        <taxon>Metazoa</taxon>
        <taxon>Ecdysozoa</taxon>
        <taxon>Arthropoda</taxon>
        <taxon>Hexapoda</taxon>
        <taxon>Insecta</taxon>
        <taxon>Pterygota</taxon>
        <taxon>Neoptera</taxon>
        <taxon>Endopterygota</taxon>
        <taxon>Hymenoptera</taxon>
        <taxon>Apocrita</taxon>
        <taxon>Aculeata</taxon>
        <taxon>Formicoidea</taxon>
        <taxon>Formicidae</taxon>
        <taxon>Myrmicinae</taxon>
        <taxon>Cardiocondyla</taxon>
    </lineage>
</organism>
<proteinExistence type="predicted"/>
<feature type="coiled-coil region" evidence="1">
    <location>
        <begin position="113"/>
        <end position="140"/>
    </location>
</feature>
<dbReference type="AlphaFoldDB" id="A0AAW2E7Y3"/>
<name>A0AAW2E7Y3_9HYME</name>
<sequence>MEQILEALTKQKLTDKLELEQINNYDELLQKYINIKSLTPNIVSKRSVIPDNEKTKREELLMRLIYALKKLNQYEQSADKNCGTDASYPNRENTFAQKEETLQNVEGDIKSIIESTQEYIEKLNCQLKDLDNADQQIENSMMRTLKDLDETFQSVLDDVCYEINKRREHLILEAEIHKHESLIPLRACRKEVEAQIENAQNIISMSENVLQHPQQHNAIKLGKIISASNDIGR</sequence>
<keyword evidence="3" id="KW-1185">Reference proteome</keyword>
<comment type="caution">
    <text evidence="2">The sequence shown here is derived from an EMBL/GenBank/DDBJ whole genome shotgun (WGS) entry which is preliminary data.</text>
</comment>
<evidence type="ECO:0000256" key="1">
    <source>
        <dbReference type="SAM" id="Coils"/>
    </source>
</evidence>
<accession>A0AAW2E7Y3</accession>
<dbReference type="EMBL" id="JADYXP020000029">
    <property type="protein sequence ID" value="KAL0099115.1"/>
    <property type="molecule type" value="Genomic_DNA"/>
</dbReference>
<keyword evidence="1" id="KW-0175">Coiled coil</keyword>
<dbReference type="Proteomes" id="UP001430953">
    <property type="component" value="Unassembled WGS sequence"/>
</dbReference>
<evidence type="ECO:0000313" key="3">
    <source>
        <dbReference type="Proteomes" id="UP001430953"/>
    </source>
</evidence>
<evidence type="ECO:0000313" key="2">
    <source>
        <dbReference type="EMBL" id="KAL0099115.1"/>
    </source>
</evidence>
<protein>
    <submittedName>
        <fullName evidence="2">Uncharacterized protein</fullName>
    </submittedName>
</protein>
<reference evidence="2 3" key="1">
    <citation type="submission" date="2023-03" db="EMBL/GenBank/DDBJ databases">
        <title>High recombination rates correlate with genetic variation in Cardiocondyla obscurior ants.</title>
        <authorList>
            <person name="Errbii M."/>
        </authorList>
    </citation>
    <scope>NUCLEOTIDE SEQUENCE [LARGE SCALE GENOMIC DNA]</scope>
    <source>
        <strain evidence="2">Alpha-2009</strain>
        <tissue evidence="2">Whole body</tissue>
    </source>
</reference>
<gene>
    <name evidence="2" type="ORF">PUN28_020277</name>
</gene>